<dbReference type="InterPro" id="IPR046335">
    <property type="entry name" value="LacI/GalR-like_sensor"/>
</dbReference>
<dbReference type="CDD" id="cd01392">
    <property type="entry name" value="HTH_LacI"/>
    <property type="match status" value="1"/>
</dbReference>
<accession>A0A8J3I824</accession>
<dbReference type="Proteomes" id="UP000597444">
    <property type="component" value="Unassembled WGS sequence"/>
</dbReference>
<evidence type="ECO:0000259" key="5">
    <source>
        <dbReference type="PROSITE" id="PS50932"/>
    </source>
</evidence>
<dbReference type="SUPFAM" id="SSF53822">
    <property type="entry name" value="Periplasmic binding protein-like I"/>
    <property type="match status" value="1"/>
</dbReference>
<organism evidence="6 7">
    <name type="scientific">Reticulibacter mediterranei</name>
    <dbReference type="NCBI Taxonomy" id="2778369"/>
    <lineage>
        <taxon>Bacteria</taxon>
        <taxon>Bacillati</taxon>
        <taxon>Chloroflexota</taxon>
        <taxon>Ktedonobacteria</taxon>
        <taxon>Ktedonobacterales</taxon>
        <taxon>Reticulibacteraceae</taxon>
        <taxon>Reticulibacter</taxon>
    </lineage>
</organism>
<dbReference type="Gene3D" id="1.10.260.40">
    <property type="entry name" value="lambda repressor-like DNA-binding domains"/>
    <property type="match status" value="1"/>
</dbReference>
<dbReference type="Pfam" id="PF13377">
    <property type="entry name" value="Peripla_BP_3"/>
    <property type="match status" value="1"/>
</dbReference>
<keyword evidence="2" id="KW-0805">Transcription regulation</keyword>
<sequence>MPGSITAKDVAQHAEVSVGTVSRVFNNHSNVSEDIRQRVLKVAAELGYFRVGGKPNAHANSRALKEVGFLYCSSIEQTPATLDPYWAPIFHGVETESRLANIKITYRTITDIRHQPHFLITTLYEMRLGGALLVGQTEAEIVNALHATKLPVVLVDNYIPDLEHPVDTVLPDNFRGGQLAMDYLFSMGHRRIAFIGGPSDSPIRPMYHKIHSIQQRWISYRMALLDYDIPINYTLVESGNLTMEGGYQACKRLLERKATFSAIFCVDDITAIGAMKALREMGLRVPEDVSVIGFDGIDLGQHVTPALSTIHSNMEAMGAIALKTLINRAANMNGPDMTITLGAELIKRDSVGPASV</sequence>
<evidence type="ECO:0000256" key="2">
    <source>
        <dbReference type="ARBA" id="ARBA00023015"/>
    </source>
</evidence>
<evidence type="ECO:0000256" key="3">
    <source>
        <dbReference type="ARBA" id="ARBA00023125"/>
    </source>
</evidence>
<dbReference type="InterPro" id="IPR000843">
    <property type="entry name" value="HTH_LacI"/>
</dbReference>
<dbReference type="AlphaFoldDB" id="A0A8J3I824"/>
<protein>
    <submittedName>
        <fullName evidence="6">LacI family transcriptional regulator</fullName>
    </submittedName>
</protein>
<keyword evidence="1" id="KW-0678">Repressor</keyword>
<keyword evidence="3" id="KW-0238">DNA-binding</keyword>
<keyword evidence="4" id="KW-0804">Transcription</keyword>
<dbReference type="EMBL" id="BNJK01000001">
    <property type="protein sequence ID" value="GHO90569.1"/>
    <property type="molecule type" value="Genomic_DNA"/>
</dbReference>
<dbReference type="Gene3D" id="3.40.50.2300">
    <property type="match status" value="2"/>
</dbReference>
<feature type="domain" description="HTH lacI-type" evidence="5">
    <location>
        <begin position="5"/>
        <end position="64"/>
    </location>
</feature>
<dbReference type="InterPro" id="IPR010982">
    <property type="entry name" value="Lambda_DNA-bd_dom_sf"/>
</dbReference>
<dbReference type="CDD" id="cd06267">
    <property type="entry name" value="PBP1_LacI_sugar_binding-like"/>
    <property type="match status" value="1"/>
</dbReference>
<dbReference type="SUPFAM" id="SSF47413">
    <property type="entry name" value="lambda repressor-like DNA-binding domains"/>
    <property type="match status" value="1"/>
</dbReference>
<dbReference type="InterPro" id="IPR028082">
    <property type="entry name" value="Peripla_BP_I"/>
</dbReference>
<keyword evidence="7" id="KW-1185">Reference proteome</keyword>
<reference evidence="6" key="1">
    <citation type="submission" date="2020-10" db="EMBL/GenBank/DDBJ databases">
        <title>Taxonomic study of unclassified bacteria belonging to the class Ktedonobacteria.</title>
        <authorList>
            <person name="Yabe S."/>
            <person name="Wang C.M."/>
            <person name="Zheng Y."/>
            <person name="Sakai Y."/>
            <person name="Cavaletti L."/>
            <person name="Monciardini P."/>
            <person name="Donadio S."/>
        </authorList>
    </citation>
    <scope>NUCLEOTIDE SEQUENCE</scope>
    <source>
        <strain evidence="6">ID150040</strain>
    </source>
</reference>
<dbReference type="GO" id="GO:0000976">
    <property type="term" value="F:transcription cis-regulatory region binding"/>
    <property type="evidence" value="ECO:0007669"/>
    <property type="project" value="TreeGrafter"/>
</dbReference>
<dbReference type="PROSITE" id="PS50932">
    <property type="entry name" value="HTH_LACI_2"/>
    <property type="match status" value="1"/>
</dbReference>
<proteinExistence type="predicted"/>
<dbReference type="SMART" id="SM00354">
    <property type="entry name" value="HTH_LACI"/>
    <property type="match status" value="1"/>
</dbReference>
<evidence type="ECO:0000256" key="4">
    <source>
        <dbReference type="ARBA" id="ARBA00023163"/>
    </source>
</evidence>
<gene>
    <name evidence="6" type="ORF">KSF_006170</name>
</gene>
<dbReference type="GO" id="GO:0003700">
    <property type="term" value="F:DNA-binding transcription factor activity"/>
    <property type="evidence" value="ECO:0007669"/>
    <property type="project" value="TreeGrafter"/>
</dbReference>
<evidence type="ECO:0000313" key="6">
    <source>
        <dbReference type="EMBL" id="GHO90569.1"/>
    </source>
</evidence>
<evidence type="ECO:0000313" key="7">
    <source>
        <dbReference type="Proteomes" id="UP000597444"/>
    </source>
</evidence>
<dbReference type="Pfam" id="PF00356">
    <property type="entry name" value="LacI"/>
    <property type="match status" value="1"/>
</dbReference>
<name>A0A8J3I824_9CHLR</name>
<comment type="caution">
    <text evidence="6">The sequence shown here is derived from an EMBL/GenBank/DDBJ whole genome shotgun (WGS) entry which is preliminary data.</text>
</comment>
<dbReference type="PANTHER" id="PTHR30146:SF148">
    <property type="entry name" value="HTH-TYPE TRANSCRIPTIONAL REPRESSOR PURR-RELATED"/>
    <property type="match status" value="1"/>
</dbReference>
<dbReference type="PANTHER" id="PTHR30146">
    <property type="entry name" value="LACI-RELATED TRANSCRIPTIONAL REPRESSOR"/>
    <property type="match status" value="1"/>
</dbReference>
<evidence type="ECO:0000256" key="1">
    <source>
        <dbReference type="ARBA" id="ARBA00022491"/>
    </source>
</evidence>